<evidence type="ECO:0000256" key="1">
    <source>
        <dbReference type="SAM" id="MobiDB-lite"/>
    </source>
</evidence>
<feature type="region of interest" description="Disordered" evidence="1">
    <location>
        <begin position="286"/>
        <end position="326"/>
    </location>
</feature>
<dbReference type="EMBL" id="JAWDJX010000004">
    <property type="protein sequence ID" value="KAK3057140.1"/>
    <property type="molecule type" value="Genomic_DNA"/>
</dbReference>
<feature type="transmembrane region" description="Helical" evidence="2">
    <location>
        <begin position="146"/>
        <end position="171"/>
    </location>
</feature>
<name>A0AAJ0GGL9_9PEZI</name>
<keyword evidence="2" id="KW-1133">Transmembrane helix</keyword>
<keyword evidence="2" id="KW-0812">Transmembrane</keyword>
<evidence type="ECO:0000313" key="3">
    <source>
        <dbReference type="EMBL" id="KAK3057140.1"/>
    </source>
</evidence>
<feature type="compositionally biased region" description="Basic and acidic residues" evidence="1">
    <location>
        <begin position="286"/>
        <end position="297"/>
    </location>
</feature>
<protein>
    <recommendedName>
        <fullName evidence="5">Mitochondrial K+-H+ exchange-related-domain-containing protein</fullName>
    </recommendedName>
</protein>
<dbReference type="PANTHER" id="PTHR28062:SF1">
    <property type="entry name" value="TRANSMEMBRANE PROTEIN"/>
    <property type="match status" value="1"/>
</dbReference>
<dbReference type="GO" id="GO:0006813">
    <property type="term" value="P:potassium ion transport"/>
    <property type="evidence" value="ECO:0007669"/>
    <property type="project" value="TreeGrafter"/>
</dbReference>
<dbReference type="GO" id="GO:1902600">
    <property type="term" value="P:proton transmembrane transport"/>
    <property type="evidence" value="ECO:0007669"/>
    <property type="project" value="TreeGrafter"/>
</dbReference>
<evidence type="ECO:0008006" key="5">
    <source>
        <dbReference type="Google" id="ProtNLM"/>
    </source>
</evidence>
<evidence type="ECO:0000256" key="2">
    <source>
        <dbReference type="SAM" id="Phobius"/>
    </source>
</evidence>
<proteinExistence type="predicted"/>
<dbReference type="AlphaFoldDB" id="A0AAJ0GGL9"/>
<reference evidence="3" key="1">
    <citation type="submission" date="2023-04" db="EMBL/GenBank/DDBJ databases">
        <title>Black Yeasts Isolated from many extreme environments.</title>
        <authorList>
            <person name="Coleine C."/>
            <person name="Stajich J.E."/>
            <person name="Selbmann L."/>
        </authorList>
    </citation>
    <scope>NUCLEOTIDE SEQUENCE</scope>
    <source>
        <strain evidence="3">CCFEE 5312</strain>
    </source>
</reference>
<dbReference type="InterPro" id="IPR018786">
    <property type="entry name" value="Mit_KHE1"/>
</dbReference>
<dbReference type="Proteomes" id="UP001271007">
    <property type="component" value="Unassembled WGS sequence"/>
</dbReference>
<dbReference type="GO" id="GO:0005743">
    <property type="term" value="C:mitochondrial inner membrane"/>
    <property type="evidence" value="ECO:0007669"/>
    <property type="project" value="TreeGrafter"/>
</dbReference>
<accession>A0AAJ0GGL9</accession>
<evidence type="ECO:0000313" key="4">
    <source>
        <dbReference type="Proteomes" id="UP001271007"/>
    </source>
</evidence>
<sequence length="326" mass="37335">MRLFLLPISTRRTLIYCERVSHTLPAGQKPPITDRIINKASTTWAGWEQAEKGWQKQLTTQGNRLLKRISYEEWGLKSIPPATKNRLEEIDNGGTQFECLFPGRFFGGGKGDGGMQKGQIARAKEVLERIAKDRQGLHRKRMWNSIFWMPVAAPFALVPVIPNIPFFYLVFRAYSHYRALYGGKLLEHILAKDLVKITDSPEMDEMYTAGLLHPHRDASREAPRPSEMQIEQVARVVEAQTQGGKEDVMVLQRWNGKLIAERFKLPEMEVEIERAVEQVENAIEKEKEELEKEKSEIMEAANPLAATTTSAEPKREDVSNPEIRRR</sequence>
<comment type="caution">
    <text evidence="3">The sequence shown here is derived from an EMBL/GenBank/DDBJ whole genome shotgun (WGS) entry which is preliminary data.</text>
</comment>
<keyword evidence="2" id="KW-0472">Membrane</keyword>
<organism evidence="3 4">
    <name type="scientific">Extremus antarcticus</name>
    <dbReference type="NCBI Taxonomy" id="702011"/>
    <lineage>
        <taxon>Eukaryota</taxon>
        <taxon>Fungi</taxon>
        <taxon>Dikarya</taxon>
        <taxon>Ascomycota</taxon>
        <taxon>Pezizomycotina</taxon>
        <taxon>Dothideomycetes</taxon>
        <taxon>Dothideomycetidae</taxon>
        <taxon>Mycosphaerellales</taxon>
        <taxon>Extremaceae</taxon>
        <taxon>Extremus</taxon>
    </lineage>
</organism>
<keyword evidence="4" id="KW-1185">Reference proteome</keyword>
<dbReference type="PANTHER" id="PTHR28062">
    <property type="entry name" value="K+-H+ EXCHANGE-LIKE PROTEIN"/>
    <property type="match status" value="1"/>
</dbReference>
<dbReference type="Pfam" id="PF10173">
    <property type="entry name" value="Mit_KHE1"/>
    <property type="match status" value="1"/>
</dbReference>
<gene>
    <name evidence="3" type="ORF">LTR09_002179</name>
</gene>